<dbReference type="Proteomes" id="UP000215335">
    <property type="component" value="Unassembled WGS sequence"/>
</dbReference>
<gene>
    <name evidence="1" type="ORF">TSAR_006859</name>
</gene>
<keyword evidence="2" id="KW-1185">Reference proteome</keyword>
<dbReference type="AlphaFoldDB" id="A0A232EFJ0"/>
<name>A0A232EFJ0_9HYME</name>
<evidence type="ECO:0000313" key="1">
    <source>
        <dbReference type="EMBL" id="OXU17121.1"/>
    </source>
</evidence>
<accession>A0A232EFJ0</accession>
<protein>
    <submittedName>
        <fullName evidence="1">Uncharacterized protein</fullName>
    </submittedName>
</protein>
<evidence type="ECO:0000313" key="2">
    <source>
        <dbReference type="Proteomes" id="UP000215335"/>
    </source>
</evidence>
<sequence>MEVLSGNNDKVEIVQEQRHLLYKILDKQIAVKLKLVLFEYLHFLDLIYRDRSVTSRSQTLALLSD</sequence>
<dbReference type="EMBL" id="NNAY01005005">
    <property type="protein sequence ID" value="OXU17121.1"/>
    <property type="molecule type" value="Genomic_DNA"/>
</dbReference>
<organism evidence="1 2">
    <name type="scientific">Trichomalopsis sarcophagae</name>
    <dbReference type="NCBI Taxonomy" id="543379"/>
    <lineage>
        <taxon>Eukaryota</taxon>
        <taxon>Metazoa</taxon>
        <taxon>Ecdysozoa</taxon>
        <taxon>Arthropoda</taxon>
        <taxon>Hexapoda</taxon>
        <taxon>Insecta</taxon>
        <taxon>Pterygota</taxon>
        <taxon>Neoptera</taxon>
        <taxon>Endopterygota</taxon>
        <taxon>Hymenoptera</taxon>
        <taxon>Apocrita</taxon>
        <taxon>Proctotrupomorpha</taxon>
        <taxon>Chalcidoidea</taxon>
        <taxon>Pteromalidae</taxon>
        <taxon>Pteromalinae</taxon>
        <taxon>Trichomalopsis</taxon>
    </lineage>
</organism>
<reference evidence="1 2" key="1">
    <citation type="journal article" date="2017" name="Curr. Biol.">
        <title>The Evolution of Venom by Co-option of Single-Copy Genes.</title>
        <authorList>
            <person name="Martinson E.O."/>
            <person name="Mrinalini"/>
            <person name="Kelkar Y.D."/>
            <person name="Chang C.H."/>
            <person name="Werren J.H."/>
        </authorList>
    </citation>
    <scope>NUCLEOTIDE SEQUENCE [LARGE SCALE GENOMIC DNA]</scope>
    <source>
        <strain evidence="1 2">Alberta</strain>
        <tissue evidence="1">Whole body</tissue>
    </source>
</reference>
<proteinExistence type="predicted"/>
<comment type="caution">
    <text evidence="1">The sequence shown here is derived from an EMBL/GenBank/DDBJ whole genome shotgun (WGS) entry which is preliminary data.</text>
</comment>